<gene>
    <name evidence="1" type="ORF">WN51_09117</name>
</gene>
<evidence type="ECO:0000313" key="1">
    <source>
        <dbReference type="EMBL" id="KOX79315.1"/>
    </source>
</evidence>
<dbReference type="AlphaFoldDB" id="A0A0M9A8C3"/>
<sequence>MGIVHLLEKGANALIGHLASIPLTTYNRKVATQGTTRAFPQGTKRIAFATTASLSSSSSSFHRES</sequence>
<protein>
    <submittedName>
        <fullName evidence="1">Uncharacterized protein</fullName>
    </submittedName>
</protein>
<evidence type="ECO:0000313" key="2">
    <source>
        <dbReference type="Proteomes" id="UP000053105"/>
    </source>
</evidence>
<dbReference type="Proteomes" id="UP000053105">
    <property type="component" value="Unassembled WGS sequence"/>
</dbReference>
<proteinExistence type="predicted"/>
<accession>A0A0M9A8C3</accession>
<keyword evidence="2" id="KW-1185">Reference proteome</keyword>
<dbReference type="EMBL" id="KQ435713">
    <property type="protein sequence ID" value="KOX79315.1"/>
    <property type="molecule type" value="Genomic_DNA"/>
</dbReference>
<reference evidence="1 2" key="1">
    <citation type="submission" date="2015-07" db="EMBL/GenBank/DDBJ databases">
        <title>The genome of Melipona quadrifasciata.</title>
        <authorList>
            <person name="Pan H."/>
            <person name="Kapheim K."/>
        </authorList>
    </citation>
    <scope>NUCLEOTIDE SEQUENCE [LARGE SCALE GENOMIC DNA]</scope>
    <source>
        <strain evidence="1">0111107301</strain>
        <tissue evidence="1">Whole body</tissue>
    </source>
</reference>
<organism evidence="1 2">
    <name type="scientific">Melipona quadrifasciata</name>
    <dbReference type="NCBI Taxonomy" id="166423"/>
    <lineage>
        <taxon>Eukaryota</taxon>
        <taxon>Metazoa</taxon>
        <taxon>Ecdysozoa</taxon>
        <taxon>Arthropoda</taxon>
        <taxon>Hexapoda</taxon>
        <taxon>Insecta</taxon>
        <taxon>Pterygota</taxon>
        <taxon>Neoptera</taxon>
        <taxon>Endopterygota</taxon>
        <taxon>Hymenoptera</taxon>
        <taxon>Apocrita</taxon>
        <taxon>Aculeata</taxon>
        <taxon>Apoidea</taxon>
        <taxon>Anthophila</taxon>
        <taxon>Apidae</taxon>
        <taxon>Melipona</taxon>
    </lineage>
</organism>
<name>A0A0M9A8C3_9HYME</name>